<feature type="transmembrane region" description="Helical" evidence="8">
    <location>
        <begin position="94"/>
        <end position="114"/>
    </location>
</feature>
<evidence type="ECO:0000256" key="4">
    <source>
        <dbReference type="ARBA" id="ARBA00022679"/>
    </source>
</evidence>
<dbReference type="EMBL" id="AUZY01008869">
    <property type="protein sequence ID" value="EQD44579.1"/>
    <property type="molecule type" value="Genomic_DNA"/>
</dbReference>
<evidence type="ECO:0000313" key="9">
    <source>
        <dbReference type="EMBL" id="EQD44579.1"/>
    </source>
</evidence>
<accession>T1AV51</accession>
<dbReference type="Pfam" id="PF01040">
    <property type="entry name" value="UbiA"/>
    <property type="match status" value="1"/>
</dbReference>
<dbReference type="HAMAP" id="MF_01635">
    <property type="entry name" value="UbiA"/>
    <property type="match status" value="1"/>
</dbReference>
<keyword evidence="7 8" id="KW-0472">Membrane</keyword>
<keyword evidence="6 8" id="KW-1133">Transmembrane helix</keyword>
<evidence type="ECO:0000256" key="3">
    <source>
        <dbReference type="ARBA" id="ARBA00005985"/>
    </source>
</evidence>
<dbReference type="PROSITE" id="PS00943">
    <property type="entry name" value="UBIA"/>
    <property type="match status" value="1"/>
</dbReference>
<dbReference type="Gene3D" id="1.20.120.1780">
    <property type="entry name" value="UbiA prenyltransferase"/>
    <property type="match status" value="1"/>
</dbReference>
<dbReference type="NCBIfam" id="TIGR01474">
    <property type="entry name" value="ubiA_proteo"/>
    <property type="match status" value="1"/>
</dbReference>
<gene>
    <name evidence="9" type="ORF">B1B_13469</name>
</gene>
<comment type="cofactor">
    <cofactor evidence="1">
        <name>Mg(2+)</name>
        <dbReference type="ChEBI" id="CHEBI:18420"/>
    </cofactor>
</comment>
<dbReference type="CDD" id="cd13959">
    <property type="entry name" value="PT_UbiA_COQ2"/>
    <property type="match status" value="1"/>
</dbReference>
<reference evidence="9" key="2">
    <citation type="journal article" date="2014" name="ISME J.">
        <title>Microbial stratification in low pH oxic and suboxic macroscopic growths along an acid mine drainage.</title>
        <authorList>
            <person name="Mendez-Garcia C."/>
            <person name="Mesa V."/>
            <person name="Sprenger R.R."/>
            <person name="Richter M."/>
            <person name="Diez M.S."/>
            <person name="Solano J."/>
            <person name="Bargiela R."/>
            <person name="Golyshina O.V."/>
            <person name="Manteca A."/>
            <person name="Ramos J.L."/>
            <person name="Gallego J.R."/>
            <person name="Llorente I."/>
            <person name="Martins Dos Santos V.A."/>
            <person name="Jensen O.N."/>
            <person name="Pelaez A.I."/>
            <person name="Sanchez J."/>
            <person name="Ferrer M."/>
        </authorList>
    </citation>
    <scope>NUCLEOTIDE SEQUENCE</scope>
</reference>
<dbReference type="InterPro" id="IPR030470">
    <property type="entry name" value="UbiA_prenylTrfase_CS"/>
</dbReference>
<keyword evidence="4 9" id="KW-0808">Transferase</keyword>
<dbReference type="FunFam" id="1.10.357.140:FF:000008">
    <property type="entry name" value="4-hydroxybenzoate octaprenyltransferase"/>
    <property type="match status" value="1"/>
</dbReference>
<comment type="similarity">
    <text evidence="3">Belongs to the UbiA prenyltransferase family.</text>
</comment>
<evidence type="ECO:0000256" key="6">
    <source>
        <dbReference type="ARBA" id="ARBA00022989"/>
    </source>
</evidence>
<evidence type="ECO:0000256" key="1">
    <source>
        <dbReference type="ARBA" id="ARBA00001946"/>
    </source>
</evidence>
<keyword evidence="5 8" id="KW-0812">Transmembrane</keyword>
<feature type="transmembrane region" description="Helical" evidence="8">
    <location>
        <begin position="21"/>
        <end position="40"/>
    </location>
</feature>
<feature type="transmembrane region" description="Helical" evidence="8">
    <location>
        <begin position="52"/>
        <end position="73"/>
    </location>
</feature>
<dbReference type="GO" id="GO:0008412">
    <property type="term" value="F:4-hydroxybenzoate polyprenyltransferase activity"/>
    <property type="evidence" value="ECO:0007669"/>
    <property type="project" value="TreeGrafter"/>
</dbReference>
<evidence type="ECO:0000256" key="2">
    <source>
        <dbReference type="ARBA" id="ARBA00004141"/>
    </source>
</evidence>
<dbReference type="GO" id="GO:0006744">
    <property type="term" value="P:ubiquinone biosynthetic process"/>
    <property type="evidence" value="ECO:0007669"/>
    <property type="project" value="TreeGrafter"/>
</dbReference>
<evidence type="ECO:0000256" key="7">
    <source>
        <dbReference type="ARBA" id="ARBA00023136"/>
    </source>
</evidence>
<dbReference type="InterPro" id="IPR006370">
    <property type="entry name" value="HB_polyprenyltransferase-like"/>
</dbReference>
<reference evidence="9" key="1">
    <citation type="submission" date="2013-08" db="EMBL/GenBank/DDBJ databases">
        <authorList>
            <person name="Mendez C."/>
            <person name="Richter M."/>
            <person name="Ferrer M."/>
            <person name="Sanchez J."/>
        </authorList>
    </citation>
    <scope>NUCLEOTIDE SEQUENCE</scope>
</reference>
<feature type="transmembrane region" description="Helical" evidence="8">
    <location>
        <begin position="272"/>
        <end position="292"/>
    </location>
</feature>
<comment type="caution">
    <text evidence="9">The sequence shown here is derived from an EMBL/GenBank/DDBJ whole genome shotgun (WGS) entry which is preliminary data.</text>
</comment>
<dbReference type="PANTHER" id="PTHR11048">
    <property type="entry name" value="PRENYLTRANSFERASES"/>
    <property type="match status" value="1"/>
</dbReference>
<dbReference type="InterPro" id="IPR044878">
    <property type="entry name" value="UbiA_sf"/>
</dbReference>
<dbReference type="InterPro" id="IPR039653">
    <property type="entry name" value="Prenyltransferase"/>
</dbReference>
<name>T1AV51_9ZZZZ</name>
<feature type="transmembrane region" description="Helical" evidence="8">
    <location>
        <begin position="120"/>
        <end position="138"/>
    </location>
</feature>
<dbReference type="GO" id="GO:0005886">
    <property type="term" value="C:plasma membrane"/>
    <property type="evidence" value="ECO:0007669"/>
    <property type="project" value="TreeGrafter"/>
</dbReference>
<protein>
    <submittedName>
        <fullName evidence="9">4-hydroxybenzoate polyprenyl transferase</fullName>
        <ecNumber evidence="9">2.5.1.-</ecNumber>
    </submittedName>
</protein>
<feature type="transmembrane region" description="Helical" evidence="8">
    <location>
        <begin position="213"/>
        <end position="233"/>
    </location>
</feature>
<dbReference type="AlphaFoldDB" id="T1AV51"/>
<dbReference type="FunFam" id="1.20.120.1780:FF:000001">
    <property type="entry name" value="4-hydroxybenzoate octaprenyltransferase"/>
    <property type="match status" value="1"/>
</dbReference>
<dbReference type="InterPro" id="IPR000537">
    <property type="entry name" value="UbiA_prenyltransferase"/>
</dbReference>
<comment type="subcellular location">
    <subcellularLocation>
        <location evidence="2">Membrane</location>
        <topology evidence="2">Multi-pass membrane protein</topology>
    </subcellularLocation>
</comment>
<dbReference type="EC" id="2.5.1.-" evidence="9"/>
<proteinExistence type="inferred from homology"/>
<organism evidence="9">
    <name type="scientific">mine drainage metagenome</name>
    <dbReference type="NCBI Taxonomy" id="410659"/>
    <lineage>
        <taxon>unclassified sequences</taxon>
        <taxon>metagenomes</taxon>
        <taxon>ecological metagenomes</taxon>
    </lineage>
</organism>
<dbReference type="Gene3D" id="1.10.357.140">
    <property type="entry name" value="UbiA prenyltransferase"/>
    <property type="match status" value="1"/>
</dbReference>
<sequence length="294" mass="33251">MAHPALRAGLRRLGLYAELTRLHRPIGALLLLWPTLWALWLASDGHPQARLFFIFAAGVWITRGAGCAINDFADRDFDASVPRTHTRPLARKQIRPWEAWLVALLHGLLALLLLYELPRLDWWLALIGVFLMVSYPFLKRWTHLPQPYLGLAFGWGIPMAWVAVRGHLDATAGLLFLANIIWASVYDTFYAMADRPWDTRIGIRSTAILFGEYDRLIVIGLQILLLVTLYLVGVNFGLTWIYDTGLLAAACFALYEDILAWKRSPAGCFRAFLNNSWFGAAIFAGIVLNYALKR</sequence>
<feature type="transmembrane region" description="Helical" evidence="8">
    <location>
        <begin position="170"/>
        <end position="192"/>
    </location>
</feature>
<evidence type="ECO:0000256" key="8">
    <source>
        <dbReference type="SAM" id="Phobius"/>
    </source>
</evidence>
<dbReference type="PANTHER" id="PTHR11048:SF28">
    <property type="entry name" value="4-HYDROXYBENZOATE POLYPRENYLTRANSFERASE, MITOCHONDRIAL"/>
    <property type="match status" value="1"/>
</dbReference>
<evidence type="ECO:0000256" key="5">
    <source>
        <dbReference type="ARBA" id="ARBA00022692"/>
    </source>
</evidence>